<proteinExistence type="predicted"/>
<accession>A0A0A1UDE7</accession>
<reference evidence="2 3" key="1">
    <citation type="submission" date="2012-10" db="EMBL/GenBank/DDBJ databases">
        <authorList>
            <person name="Zafar N."/>
            <person name="Inman J."/>
            <person name="Hall N."/>
            <person name="Lorenzi H."/>
            <person name="Caler E."/>
        </authorList>
    </citation>
    <scope>NUCLEOTIDE SEQUENCE [LARGE SCALE GENOMIC DNA]</scope>
    <source>
        <strain evidence="2 3">IP1</strain>
    </source>
</reference>
<dbReference type="OMA" id="CLVTHED"/>
<evidence type="ECO:0000313" key="2">
    <source>
        <dbReference type="EMBL" id="ELP94366.1"/>
    </source>
</evidence>
<dbReference type="Proteomes" id="UP000014680">
    <property type="component" value="Unassembled WGS sequence"/>
</dbReference>
<sequence>MLRGDTAEGGGISKNHLLYQHVWNSVEFCHCGDFMLESAGTHVCDAHSKNSVIELSKMPHPEYELMSPEDKAEAMKENEAIDRNVSHAYAKLEKIAKVTIPELLKKLCLNVLQITNGKSTPDIEIFVLQVLKWLNRVVEINPVRSAIRASLKLEVDSRGYFLLTSCMKNSTTSKVTSDHHMKVTIHEVLLNLCILHKHTSSYVGRFLYEVMDEASWCVFENEYKLIFGSIPFYGTNLQRQLAPQTAKVAMSEFVPHFLETTIILLENNRLTDDVDAVQQCLSYLMMSQDSIDCVVGDEKNLTNFVKLCDIMTVFPTIHSKTTHTIAKQFNTFFVAVINKITVTLPHKSTDRATELVKLHTEVLNCVGQMLSTKIKATLPLLRKIVLGRDAGQTEADTQLFPSQFYLLSLFGFISDQLLVKNLVTALTPKSYFDLNPEVCKNIIEMVYLIYHFGHQKVTGSSLIELKKNKEPQNEVQDYFGELSCPLIYSSYIFAAQVAMLYIPDGEMVLVLCNRCKIRNDLNEYKDNEELYTSDSKLVELDFLNLLLSFNRFGYQDTSLQTFFEYYQTNISQASIVSAISSNTQEYIKKKMNTKIIPLDESENPLNVSPFSPLSFSVVVTSATKGSKTLKRAKSSEMKNKKGIGSRTSISISHSVISTTFSHQANRSDGMSKSQSDPEEENNEKRNYQIDPLDDALIMLYRKRRETQEVIVDEQKEFAEQTIRWRMEQLSIPAASLPSDFEMENFSDYFKKSLETFSSNFDFFFPFLNDSYSVAYKTQMIKRCIVDPIASGDFKSFFSFFGVSKSRTGEVKALKEKRTCLVTHEDLTRRFLKLKFITATNYFVYFRFLWIKLGLENDEGKQIVWKQKDVKMLATCLGYFFAEVLLFVPEDSVYPLLAIIFKALDMLPLLHSKRIKYDFKSSIYFARSVMNNIYATVYFIDEKASKALVDVPRFKSSTTALFGPMIKEAFDLKKFVVKK</sequence>
<feature type="region of interest" description="Disordered" evidence="1">
    <location>
        <begin position="662"/>
        <end position="687"/>
    </location>
</feature>
<organism evidence="2 3">
    <name type="scientific">Entamoeba invadens IP1</name>
    <dbReference type="NCBI Taxonomy" id="370355"/>
    <lineage>
        <taxon>Eukaryota</taxon>
        <taxon>Amoebozoa</taxon>
        <taxon>Evosea</taxon>
        <taxon>Archamoebae</taxon>
        <taxon>Mastigamoebida</taxon>
        <taxon>Entamoebidae</taxon>
        <taxon>Entamoeba</taxon>
    </lineage>
</organism>
<dbReference type="VEuPathDB" id="AmoebaDB:EIN_260140"/>
<evidence type="ECO:0000256" key="1">
    <source>
        <dbReference type="SAM" id="MobiDB-lite"/>
    </source>
</evidence>
<dbReference type="GeneID" id="14893347"/>
<feature type="compositionally biased region" description="Polar residues" evidence="1">
    <location>
        <begin position="662"/>
        <end position="674"/>
    </location>
</feature>
<dbReference type="EMBL" id="KB206237">
    <property type="protein sequence ID" value="ELP94366.1"/>
    <property type="molecule type" value="Genomic_DNA"/>
</dbReference>
<protein>
    <submittedName>
        <fullName evidence="2">Uncharacterized protein</fullName>
    </submittedName>
</protein>
<dbReference type="RefSeq" id="XP_004261137.1">
    <property type="nucleotide sequence ID" value="XM_004261089.1"/>
</dbReference>
<name>A0A0A1UDE7_ENTIV</name>
<gene>
    <name evidence="2" type="ORF">EIN_260140</name>
</gene>
<dbReference type="KEGG" id="eiv:EIN_260140"/>
<evidence type="ECO:0000313" key="3">
    <source>
        <dbReference type="Proteomes" id="UP000014680"/>
    </source>
</evidence>
<dbReference type="OrthoDB" id="27628at2759"/>
<keyword evidence="3" id="KW-1185">Reference proteome</keyword>
<dbReference type="AlphaFoldDB" id="A0A0A1UDE7"/>